<comment type="caution">
    <text evidence="1">The sequence shown here is derived from an EMBL/GenBank/DDBJ whole genome shotgun (WGS) entry which is preliminary data.</text>
</comment>
<gene>
    <name evidence="1" type="ORF">EVAR_64431_1</name>
</gene>
<accession>A0A4C1ZH78</accession>
<dbReference type="Proteomes" id="UP000299102">
    <property type="component" value="Unassembled WGS sequence"/>
</dbReference>
<protein>
    <submittedName>
        <fullName evidence="1">Uncharacterized protein</fullName>
    </submittedName>
</protein>
<reference evidence="1 2" key="1">
    <citation type="journal article" date="2019" name="Commun. Biol.">
        <title>The bagworm genome reveals a unique fibroin gene that provides high tensile strength.</title>
        <authorList>
            <person name="Kono N."/>
            <person name="Nakamura H."/>
            <person name="Ohtoshi R."/>
            <person name="Tomita M."/>
            <person name="Numata K."/>
            <person name="Arakawa K."/>
        </authorList>
    </citation>
    <scope>NUCLEOTIDE SEQUENCE [LARGE SCALE GENOMIC DNA]</scope>
</reference>
<evidence type="ECO:0000313" key="1">
    <source>
        <dbReference type="EMBL" id="GBP87856.1"/>
    </source>
</evidence>
<evidence type="ECO:0000313" key="2">
    <source>
        <dbReference type="Proteomes" id="UP000299102"/>
    </source>
</evidence>
<organism evidence="1 2">
    <name type="scientific">Eumeta variegata</name>
    <name type="common">Bagworm moth</name>
    <name type="synonym">Eumeta japonica</name>
    <dbReference type="NCBI Taxonomy" id="151549"/>
    <lineage>
        <taxon>Eukaryota</taxon>
        <taxon>Metazoa</taxon>
        <taxon>Ecdysozoa</taxon>
        <taxon>Arthropoda</taxon>
        <taxon>Hexapoda</taxon>
        <taxon>Insecta</taxon>
        <taxon>Pterygota</taxon>
        <taxon>Neoptera</taxon>
        <taxon>Endopterygota</taxon>
        <taxon>Lepidoptera</taxon>
        <taxon>Glossata</taxon>
        <taxon>Ditrysia</taxon>
        <taxon>Tineoidea</taxon>
        <taxon>Psychidae</taxon>
        <taxon>Oiketicinae</taxon>
        <taxon>Eumeta</taxon>
    </lineage>
</organism>
<sequence length="80" mass="9009">MVFFFSELNALQECPLRQSRNSRRRESAAVHDETENDVSVGEIMKVTKLMKAGKLWNIWRSVKLANGGGEYSSAPAVIPR</sequence>
<keyword evidence="2" id="KW-1185">Reference proteome</keyword>
<dbReference type="EMBL" id="BGZK01001890">
    <property type="protein sequence ID" value="GBP87856.1"/>
    <property type="molecule type" value="Genomic_DNA"/>
</dbReference>
<proteinExistence type="predicted"/>
<dbReference type="AlphaFoldDB" id="A0A4C1ZH78"/>
<name>A0A4C1ZH78_EUMVA</name>